<dbReference type="HOGENOM" id="CLU_2520038_0_0_6"/>
<dbReference type="KEGG" id="acz:Acaty_m0067"/>
<protein>
    <recommendedName>
        <fullName evidence="4">Transmembrane protein</fullName>
    </recommendedName>
</protein>
<feature type="transmembrane region" description="Helical" evidence="1">
    <location>
        <begin position="79"/>
        <end position="97"/>
    </location>
</feature>
<reference evidence="2 3" key="1">
    <citation type="journal article" date="2009" name="J. Bacteriol.">
        <title>Draft genome sequence of the extremely acidophilic bacterium Acidithiobacillus caldus ATCC 51756 reveals metabolic versatility in the genus Acidithiobacillus.</title>
        <authorList>
            <person name="Valdes J."/>
            <person name="Quatrini R."/>
            <person name="Hallberg K."/>
            <person name="Dopson M."/>
            <person name="Valenzuela P.D."/>
            <person name="Holmes D.S."/>
        </authorList>
    </citation>
    <scope>NUCLEOTIDE SEQUENCE [LARGE SCALE GENOMIC DNA]</scope>
    <source>
        <strain evidence="3">ATCC 51756 / DSM 8584 / KU</strain>
        <plasmid evidence="3">megaPlasmid mpAca1.1</plasmid>
    </source>
</reference>
<keyword evidence="1" id="KW-0812">Transmembrane</keyword>
<proteinExistence type="predicted"/>
<keyword evidence="1" id="KW-0472">Membrane</keyword>
<accession>A0A059ZYQ0</accession>
<name>A0A059ZYQ0_ACICK</name>
<evidence type="ECO:0008006" key="4">
    <source>
        <dbReference type="Google" id="ProtNLM"/>
    </source>
</evidence>
<evidence type="ECO:0000256" key="1">
    <source>
        <dbReference type="SAM" id="Phobius"/>
    </source>
</evidence>
<dbReference type="EMBL" id="CP005987">
    <property type="protein sequence ID" value="AIA56640.1"/>
    <property type="molecule type" value="Genomic_DNA"/>
</dbReference>
<dbReference type="AlphaFoldDB" id="A0A059ZYQ0"/>
<sequence length="98" mass="10166">MNTKSYHTLSATSLGLTLLLVAALVAIGLGTAPGQMATARLTLGALACLSGGSWLVLRQREEDLAAGRAFSWAKTTAKIGGWLLVALAIAFAVMWGLH</sequence>
<organism evidence="2 3">
    <name type="scientific">Acidithiobacillus caldus (strain ATCC 51756 / DSM 8584 / KU)</name>
    <dbReference type="NCBI Taxonomy" id="637389"/>
    <lineage>
        <taxon>Bacteria</taxon>
        <taxon>Pseudomonadati</taxon>
        <taxon>Pseudomonadota</taxon>
        <taxon>Acidithiobacillia</taxon>
        <taxon>Acidithiobacillales</taxon>
        <taxon>Acidithiobacillaceae</taxon>
        <taxon>Acidithiobacillus</taxon>
    </lineage>
</organism>
<evidence type="ECO:0000313" key="2">
    <source>
        <dbReference type="EMBL" id="AIA56640.1"/>
    </source>
</evidence>
<gene>
    <name evidence="2" type="ORF">Acaty_m0067</name>
</gene>
<geneLocation type="plasmid" evidence="3">
    <name>megaPlasmid mpAca1.1</name>
</geneLocation>
<evidence type="ECO:0000313" key="3">
    <source>
        <dbReference type="Proteomes" id="UP000005522"/>
    </source>
</evidence>
<feature type="transmembrane region" description="Helical" evidence="1">
    <location>
        <begin position="38"/>
        <end position="58"/>
    </location>
</feature>
<dbReference type="Proteomes" id="UP000005522">
    <property type="component" value="Plasmid megap mpAca1.1"/>
</dbReference>
<keyword evidence="2" id="KW-0614">Plasmid</keyword>
<keyword evidence="1" id="KW-1133">Transmembrane helix</keyword>
<dbReference type="RefSeq" id="WP_004868078.1">
    <property type="nucleotide sequence ID" value="NZ_CP005987.1"/>
</dbReference>